<comment type="subcellular location">
    <subcellularLocation>
        <location evidence="1">Membrane</location>
        <topology evidence="1">Single-pass type I membrane protein</topology>
    </subcellularLocation>
</comment>
<feature type="domain" description="C-type lectin" evidence="14">
    <location>
        <begin position="21"/>
        <end position="146"/>
    </location>
</feature>
<dbReference type="InterPro" id="IPR000152">
    <property type="entry name" value="EGF-type_Asp/Asn_hydroxyl_site"/>
</dbReference>
<dbReference type="SMART" id="SM00179">
    <property type="entry name" value="EGF_CA"/>
    <property type="match status" value="1"/>
</dbReference>
<keyword evidence="2" id="KW-0597">Phosphoprotein</keyword>
<evidence type="ECO:0000313" key="16">
    <source>
        <dbReference type="Proteomes" id="UP000694680"/>
    </source>
</evidence>
<evidence type="ECO:0000256" key="1">
    <source>
        <dbReference type="ARBA" id="ARBA00004479"/>
    </source>
</evidence>
<dbReference type="PROSITE" id="PS01187">
    <property type="entry name" value="EGF_CA"/>
    <property type="match status" value="1"/>
</dbReference>
<feature type="signal peptide" evidence="12">
    <location>
        <begin position="1"/>
        <end position="17"/>
    </location>
</feature>
<feature type="disulfide bond" evidence="9">
    <location>
        <begin position="229"/>
        <end position="239"/>
    </location>
</feature>
<comment type="caution">
    <text evidence="9">Lacks conserved residue(s) required for the propagation of feature annotation.</text>
</comment>
<dbReference type="Proteomes" id="UP000694680">
    <property type="component" value="Chromosome 22"/>
</dbReference>
<dbReference type="InterPro" id="IPR018097">
    <property type="entry name" value="EGF_Ca-bd_CS"/>
</dbReference>
<dbReference type="AlphaFoldDB" id="A0A8C5HV09"/>
<dbReference type="PROSITE" id="PS50041">
    <property type="entry name" value="C_TYPE_LECTIN_2"/>
    <property type="match status" value="1"/>
</dbReference>
<reference evidence="15" key="1">
    <citation type="submission" date="2020-06" db="EMBL/GenBank/DDBJ databases">
        <authorList>
            <consortium name="Wellcome Sanger Institute Data Sharing"/>
        </authorList>
    </citation>
    <scope>NUCLEOTIDE SEQUENCE [LARGE SCALE GENOMIC DNA]</scope>
</reference>
<dbReference type="GO" id="GO:0016020">
    <property type="term" value="C:membrane"/>
    <property type="evidence" value="ECO:0007669"/>
    <property type="project" value="UniProtKB-SubCell"/>
</dbReference>
<evidence type="ECO:0000259" key="13">
    <source>
        <dbReference type="PROSITE" id="PS50026"/>
    </source>
</evidence>
<dbReference type="Gene3D" id="2.10.25.10">
    <property type="entry name" value="Laminin"/>
    <property type="match status" value="1"/>
</dbReference>
<protein>
    <recommendedName>
        <fullName evidence="17">C-type lectin domain-containing protein</fullName>
    </recommendedName>
</protein>
<dbReference type="Ensembl" id="ENSGWIT00000053537.1">
    <property type="protein sequence ID" value="ENSGWIP00000049532.1"/>
    <property type="gene ID" value="ENSGWIG00000024163.1"/>
</dbReference>
<dbReference type="PANTHER" id="PTHR14789:SF8">
    <property type="entry name" value="C-TYPE LECTIN DOMAIN FAMILY 14 MEMBER A PRECURSOR-RELATED"/>
    <property type="match status" value="1"/>
</dbReference>
<dbReference type="GO" id="GO:0030246">
    <property type="term" value="F:carbohydrate binding"/>
    <property type="evidence" value="ECO:0007669"/>
    <property type="project" value="UniProtKB-KW"/>
</dbReference>
<name>A0A8C5HV09_GOUWI</name>
<keyword evidence="4 12" id="KW-0732">Signal</keyword>
<sequence>MEASLWFLGFSLAVVSSSPRYVLHLIPSSFDEANKKCLPGTLTSLWSREEVGAVLALLSDSENQHTLWVGLRKDRTACVDPALPLRGFRWTAGGGPQSMVSRWGVEPKPTCTAVRCAALSVHRTSPEPDWSLNPISCRHAYPFICKIPAENGTSTSTTPEPEPGPGPSTPAAEPTSFGPSVSEPLAEFSTPMTWRLQNRSKAELSTVCSGCFPGFQQAASGQCEDVDECVSGPCENRTCLNTHGTFRCVCDGRHDDGSCDPTETQDQQTSSTVLVPVLVAIAALVVLVTVVVVMVICCCRRRRSLNKRFNKSNKLNKSDMSNKFNESNKFT</sequence>
<organism evidence="15 16">
    <name type="scientific">Gouania willdenowi</name>
    <name type="common">Blunt-snouted clingfish</name>
    <name type="synonym">Lepadogaster willdenowi</name>
    <dbReference type="NCBI Taxonomy" id="441366"/>
    <lineage>
        <taxon>Eukaryota</taxon>
        <taxon>Metazoa</taxon>
        <taxon>Chordata</taxon>
        <taxon>Craniata</taxon>
        <taxon>Vertebrata</taxon>
        <taxon>Euteleostomi</taxon>
        <taxon>Actinopterygii</taxon>
        <taxon>Neopterygii</taxon>
        <taxon>Teleostei</taxon>
        <taxon>Neoteleostei</taxon>
        <taxon>Acanthomorphata</taxon>
        <taxon>Ovalentaria</taxon>
        <taxon>Blenniimorphae</taxon>
        <taxon>Blenniiformes</taxon>
        <taxon>Gobiesocoidei</taxon>
        <taxon>Gobiesocidae</taxon>
        <taxon>Gobiesocinae</taxon>
        <taxon>Gouania</taxon>
    </lineage>
</organism>
<evidence type="ECO:0000256" key="8">
    <source>
        <dbReference type="ARBA" id="ARBA00023157"/>
    </source>
</evidence>
<keyword evidence="5" id="KW-0430">Lectin</keyword>
<proteinExistence type="predicted"/>
<reference evidence="15" key="3">
    <citation type="submission" date="2025-09" db="UniProtKB">
        <authorList>
            <consortium name="Ensembl"/>
        </authorList>
    </citation>
    <scope>IDENTIFICATION</scope>
</reference>
<evidence type="ECO:0000256" key="2">
    <source>
        <dbReference type="ARBA" id="ARBA00022553"/>
    </source>
</evidence>
<evidence type="ECO:0000256" key="3">
    <source>
        <dbReference type="ARBA" id="ARBA00022692"/>
    </source>
</evidence>
<keyword evidence="16" id="KW-1185">Reference proteome</keyword>
<dbReference type="GO" id="GO:0005509">
    <property type="term" value="F:calcium ion binding"/>
    <property type="evidence" value="ECO:0007669"/>
    <property type="project" value="InterPro"/>
</dbReference>
<evidence type="ECO:0000313" key="15">
    <source>
        <dbReference type="Ensembl" id="ENSGWIP00000049532.1"/>
    </source>
</evidence>
<evidence type="ECO:0008006" key="17">
    <source>
        <dbReference type="Google" id="ProtNLM"/>
    </source>
</evidence>
<dbReference type="PROSITE" id="PS50026">
    <property type="entry name" value="EGF_3"/>
    <property type="match status" value="1"/>
</dbReference>
<keyword evidence="6 11" id="KW-1133">Transmembrane helix</keyword>
<feature type="transmembrane region" description="Helical" evidence="11">
    <location>
        <begin position="273"/>
        <end position="299"/>
    </location>
</feature>
<feature type="disulfide bond" evidence="9">
    <location>
        <begin position="250"/>
        <end position="259"/>
    </location>
</feature>
<feature type="chain" id="PRO_5034821911" description="C-type lectin domain-containing protein" evidence="12">
    <location>
        <begin position="18"/>
        <end position="331"/>
    </location>
</feature>
<keyword evidence="3 11" id="KW-0812">Transmembrane</keyword>
<dbReference type="InterPro" id="IPR001304">
    <property type="entry name" value="C-type_lectin-like"/>
</dbReference>
<keyword evidence="9" id="KW-0245">EGF-like domain</keyword>
<evidence type="ECO:0000256" key="5">
    <source>
        <dbReference type="ARBA" id="ARBA00022734"/>
    </source>
</evidence>
<dbReference type="InterPro" id="IPR016186">
    <property type="entry name" value="C-type_lectin-like/link_sf"/>
</dbReference>
<dbReference type="Gene3D" id="3.10.100.10">
    <property type="entry name" value="Mannose-Binding Protein A, subunit A"/>
    <property type="match status" value="1"/>
</dbReference>
<evidence type="ECO:0000256" key="9">
    <source>
        <dbReference type="PROSITE-ProRule" id="PRU00076"/>
    </source>
</evidence>
<evidence type="ECO:0000256" key="7">
    <source>
        <dbReference type="ARBA" id="ARBA00023136"/>
    </source>
</evidence>
<evidence type="ECO:0000256" key="6">
    <source>
        <dbReference type="ARBA" id="ARBA00022989"/>
    </source>
</evidence>
<dbReference type="InterPro" id="IPR000742">
    <property type="entry name" value="EGF"/>
</dbReference>
<dbReference type="InterPro" id="IPR016187">
    <property type="entry name" value="CTDL_fold"/>
</dbReference>
<evidence type="ECO:0000256" key="4">
    <source>
        <dbReference type="ARBA" id="ARBA00022729"/>
    </source>
</evidence>
<evidence type="ECO:0000259" key="14">
    <source>
        <dbReference type="PROSITE" id="PS50041"/>
    </source>
</evidence>
<feature type="region of interest" description="Disordered" evidence="10">
    <location>
        <begin position="151"/>
        <end position="184"/>
    </location>
</feature>
<keyword evidence="7 11" id="KW-0472">Membrane</keyword>
<accession>A0A8C5HV09</accession>
<keyword evidence="8 9" id="KW-1015">Disulfide bond</keyword>
<dbReference type="PROSITE" id="PS00010">
    <property type="entry name" value="ASX_HYDROXYL"/>
    <property type="match status" value="1"/>
</dbReference>
<evidence type="ECO:0000256" key="12">
    <source>
        <dbReference type="SAM" id="SignalP"/>
    </source>
</evidence>
<evidence type="ECO:0000256" key="10">
    <source>
        <dbReference type="SAM" id="MobiDB-lite"/>
    </source>
</evidence>
<dbReference type="PANTHER" id="PTHR14789">
    <property type="entry name" value="CHONDROLECTIN VARIANT CHODLFDELTAE"/>
    <property type="match status" value="1"/>
</dbReference>
<dbReference type="CDD" id="cd00054">
    <property type="entry name" value="EGF_CA"/>
    <property type="match status" value="1"/>
</dbReference>
<dbReference type="SMART" id="SM00034">
    <property type="entry name" value="CLECT"/>
    <property type="match status" value="1"/>
</dbReference>
<feature type="domain" description="EGF-like" evidence="13">
    <location>
        <begin position="225"/>
        <end position="260"/>
    </location>
</feature>
<reference evidence="15" key="2">
    <citation type="submission" date="2025-08" db="UniProtKB">
        <authorList>
            <consortium name="Ensembl"/>
        </authorList>
    </citation>
    <scope>IDENTIFICATION</scope>
</reference>
<dbReference type="InterPro" id="IPR001881">
    <property type="entry name" value="EGF-like_Ca-bd_dom"/>
</dbReference>
<evidence type="ECO:0000256" key="11">
    <source>
        <dbReference type="SAM" id="Phobius"/>
    </source>
</evidence>
<dbReference type="SUPFAM" id="SSF56436">
    <property type="entry name" value="C-type lectin-like"/>
    <property type="match status" value="1"/>
</dbReference>
<dbReference type="InterPro" id="IPR051505">
    <property type="entry name" value="C-type_lectin_domain"/>
</dbReference>